<protein>
    <submittedName>
        <fullName evidence="3">Alpha/beta hydrolase</fullName>
    </submittedName>
</protein>
<dbReference type="InterPro" id="IPR029058">
    <property type="entry name" value="AB_hydrolase_fold"/>
</dbReference>
<dbReference type="EMBL" id="JBBUTG010000001">
    <property type="protein sequence ID" value="MEK8029537.1"/>
    <property type="molecule type" value="Genomic_DNA"/>
</dbReference>
<evidence type="ECO:0000313" key="3">
    <source>
        <dbReference type="EMBL" id="MEK8029537.1"/>
    </source>
</evidence>
<keyword evidence="4" id="KW-1185">Reference proteome</keyword>
<accession>A0ABU9BKZ6</accession>
<dbReference type="PANTHER" id="PTHR48081:SF33">
    <property type="entry name" value="KYNURENINE FORMAMIDASE"/>
    <property type="match status" value="1"/>
</dbReference>
<dbReference type="GO" id="GO:0016787">
    <property type="term" value="F:hydrolase activity"/>
    <property type="evidence" value="ECO:0007669"/>
    <property type="project" value="UniProtKB-KW"/>
</dbReference>
<dbReference type="Pfam" id="PF07859">
    <property type="entry name" value="Abhydrolase_3"/>
    <property type="match status" value="1"/>
</dbReference>
<reference evidence="3 4" key="1">
    <citation type="submission" date="2024-04" db="EMBL/GenBank/DDBJ databases">
        <title>Novel species of the genus Ideonella isolated from streams.</title>
        <authorList>
            <person name="Lu H."/>
        </authorList>
    </citation>
    <scope>NUCLEOTIDE SEQUENCE [LARGE SCALE GENOMIC DNA]</scope>
    <source>
        <strain evidence="3 4">DXS29W</strain>
    </source>
</reference>
<dbReference type="PANTHER" id="PTHR48081">
    <property type="entry name" value="AB HYDROLASE SUPERFAMILY PROTEIN C4A8.06C"/>
    <property type="match status" value="1"/>
</dbReference>
<dbReference type="InterPro" id="IPR013094">
    <property type="entry name" value="AB_hydrolase_3"/>
</dbReference>
<comment type="caution">
    <text evidence="3">The sequence shown here is derived from an EMBL/GenBank/DDBJ whole genome shotgun (WGS) entry which is preliminary data.</text>
</comment>
<dbReference type="InterPro" id="IPR050300">
    <property type="entry name" value="GDXG_lipolytic_enzyme"/>
</dbReference>
<organism evidence="3 4">
    <name type="scientific">Ideonella lacteola</name>
    <dbReference type="NCBI Taxonomy" id="2984193"/>
    <lineage>
        <taxon>Bacteria</taxon>
        <taxon>Pseudomonadati</taxon>
        <taxon>Pseudomonadota</taxon>
        <taxon>Betaproteobacteria</taxon>
        <taxon>Burkholderiales</taxon>
        <taxon>Sphaerotilaceae</taxon>
        <taxon>Ideonella</taxon>
    </lineage>
</organism>
<proteinExistence type="predicted"/>
<dbReference type="Gene3D" id="3.40.50.1820">
    <property type="entry name" value="alpha/beta hydrolase"/>
    <property type="match status" value="1"/>
</dbReference>
<dbReference type="Proteomes" id="UP001371218">
    <property type="component" value="Unassembled WGS sequence"/>
</dbReference>
<dbReference type="SUPFAM" id="SSF53474">
    <property type="entry name" value="alpha/beta-Hydrolases"/>
    <property type="match status" value="1"/>
</dbReference>
<dbReference type="RefSeq" id="WP_341423872.1">
    <property type="nucleotide sequence ID" value="NZ_JBBUTG010000001.1"/>
</dbReference>
<feature type="domain" description="Alpha/beta hydrolase fold-3" evidence="2">
    <location>
        <begin position="69"/>
        <end position="186"/>
    </location>
</feature>
<sequence>MNLLDTQWLDAQYNNRARVPEHAAIFDRWREASRLTREQSRCELDVAYGEGADERADVFFAPAPHAPLLIFIHGGYWRALDKSDQSFIAPSFVADGAAVMVPNYSLCPAVTIEQIAMQMARAVAWAWRHAAELGIDPSRIALAGHSAGAQLAAMLLCCRWKDVDPQMPILPLHGALGISGVYDLEPLRLAPFLADLALTPTSVKRLSPAFFPRPKRPLYAVVGGGESEEFIRQNQLIRDQWGPTAVPVCETLAAHHHFDVLYNLADPAGRLHDLALRLLGLR</sequence>
<evidence type="ECO:0000313" key="4">
    <source>
        <dbReference type="Proteomes" id="UP001371218"/>
    </source>
</evidence>
<evidence type="ECO:0000256" key="1">
    <source>
        <dbReference type="ARBA" id="ARBA00022801"/>
    </source>
</evidence>
<evidence type="ECO:0000259" key="2">
    <source>
        <dbReference type="Pfam" id="PF07859"/>
    </source>
</evidence>
<name>A0ABU9BKZ6_9BURK</name>
<keyword evidence="1 3" id="KW-0378">Hydrolase</keyword>
<gene>
    <name evidence="3" type="ORF">AACH06_01780</name>
</gene>